<gene>
    <name evidence="2" type="ORF">SAMN04487993_102745</name>
</gene>
<dbReference type="AlphaFoldDB" id="A0A1G8T331"/>
<protein>
    <recommendedName>
        <fullName evidence="1">Putative DNA-binding domain-containing protein</fullName>
    </recommendedName>
</protein>
<proteinExistence type="predicted"/>
<dbReference type="InterPro" id="IPR018640">
    <property type="entry name" value="DUF2063"/>
</dbReference>
<dbReference type="RefSeq" id="WP_089851252.1">
    <property type="nucleotide sequence ID" value="NZ_FNEJ01000027.1"/>
</dbReference>
<dbReference type="OrthoDB" id="4146344at2"/>
<feature type="domain" description="Putative DNA-binding" evidence="1">
    <location>
        <begin position="9"/>
        <end position="96"/>
    </location>
</feature>
<sequence>MPAHPEFLARFDAALRGGALPPGVTARAPAEAERRFAVYRNNVTVSLTGALAARFPVIARLVGPAFFAALARHFAETHRPQSPVIAEWGAEFPEFLEGFPPLAAYPYMGDVARIEHARGRAFHAADAAPLHPARLAGADPETLRLGLHPSLILLRLAHPAVSIWARNQPGGADLPLARGPQIALILRDPGYEVQLRAVTAGEAALIEALVQGQPLAEAAAHAHAADPGFDPARTLPELMRHGALVDAKV</sequence>
<dbReference type="Gene3D" id="1.10.150.690">
    <property type="entry name" value="DUF2063"/>
    <property type="match status" value="1"/>
</dbReference>
<evidence type="ECO:0000259" key="1">
    <source>
        <dbReference type="Pfam" id="PF09836"/>
    </source>
</evidence>
<dbReference type="STRING" id="555512.SAMN04487993_102745"/>
<name>A0A1G8T331_9RHOB</name>
<keyword evidence="3" id="KW-1185">Reference proteome</keyword>
<evidence type="ECO:0000313" key="2">
    <source>
        <dbReference type="EMBL" id="SDJ35375.1"/>
    </source>
</evidence>
<dbReference type="Proteomes" id="UP000199093">
    <property type="component" value="Unassembled WGS sequence"/>
</dbReference>
<accession>A0A1G8T331</accession>
<evidence type="ECO:0000313" key="3">
    <source>
        <dbReference type="Proteomes" id="UP000199093"/>
    </source>
</evidence>
<dbReference type="Pfam" id="PF09836">
    <property type="entry name" value="DUF2063"/>
    <property type="match status" value="1"/>
</dbReference>
<dbReference type="InterPro" id="IPR044922">
    <property type="entry name" value="DUF2063_N_sf"/>
</dbReference>
<dbReference type="EMBL" id="FNEJ01000027">
    <property type="protein sequence ID" value="SDJ35375.1"/>
    <property type="molecule type" value="Genomic_DNA"/>
</dbReference>
<organism evidence="2 3">
    <name type="scientific">Salipiger marinus</name>
    <dbReference type="NCBI Taxonomy" id="555512"/>
    <lineage>
        <taxon>Bacteria</taxon>
        <taxon>Pseudomonadati</taxon>
        <taxon>Pseudomonadota</taxon>
        <taxon>Alphaproteobacteria</taxon>
        <taxon>Rhodobacterales</taxon>
        <taxon>Roseobacteraceae</taxon>
        <taxon>Salipiger</taxon>
    </lineage>
</organism>
<reference evidence="2 3" key="1">
    <citation type="submission" date="2016-10" db="EMBL/GenBank/DDBJ databases">
        <authorList>
            <person name="de Groot N.N."/>
        </authorList>
    </citation>
    <scope>NUCLEOTIDE SEQUENCE [LARGE SCALE GENOMIC DNA]</scope>
    <source>
        <strain evidence="2 3">DSM 26424</strain>
    </source>
</reference>